<dbReference type="CDD" id="cd09279">
    <property type="entry name" value="RNase_HI_like"/>
    <property type="match status" value="1"/>
</dbReference>
<sequence>MIDMVSTNTAKLILHTDGAARGNPGPAGAGGEIRNDDGKLLAEVFEYLGEATNNVAEYKALILTLERALLFNPQEIEVRADSELLVKQLRGEYKVKNEGLKPLYARIKVLAANLKKFEVRHVYRSENAHADELANMAIDAYQSGEPTFGSGPGSDSGTPRAPDQDGFDQESLF</sequence>
<organism evidence="3 4">
    <name type="scientific">Candidatus Aquicultor primus</name>
    <dbReference type="NCBI Taxonomy" id="1797195"/>
    <lineage>
        <taxon>Bacteria</taxon>
        <taxon>Bacillati</taxon>
        <taxon>Actinomycetota</taxon>
        <taxon>Candidatus Aquicultoria</taxon>
        <taxon>Candidatus Aquicultorales</taxon>
        <taxon>Candidatus Aquicultoraceae</taxon>
        <taxon>Candidatus Aquicultor</taxon>
    </lineage>
</organism>
<dbReference type="AlphaFoldDB" id="A0A1F2UI44"/>
<feature type="region of interest" description="Disordered" evidence="1">
    <location>
        <begin position="143"/>
        <end position="173"/>
    </location>
</feature>
<comment type="caution">
    <text evidence="3">The sequence shown here is derived from an EMBL/GenBank/DDBJ whole genome shotgun (WGS) entry which is preliminary data.</text>
</comment>
<evidence type="ECO:0000256" key="1">
    <source>
        <dbReference type="SAM" id="MobiDB-lite"/>
    </source>
</evidence>
<dbReference type="GO" id="GO:0003676">
    <property type="term" value="F:nucleic acid binding"/>
    <property type="evidence" value="ECO:0007669"/>
    <property type="project" value="InterPro"/>
</dbReference>
<dbReference type="InterPro" id="IPR036397">
    <property type="entry name" value="RNaseH_sf"/>
</dbReference>
<dbReference type="Gene3D" id="3.30.420.10">
    <property type="entry name" value="Ribonuclease H-like superfamily/Ribonuclease H"/>
    <property type="match status" value="1"/>
</dbReference>
<evidence type="ECO:0000313" key="4">
    <source>
        <dbReference type="Proteomes" id="UP000178086"/>
    </source>
</evidence>
<proteinExistence type="predicted"/>
<dbReference type="InterPro" id="IPR002156">
    <property type="entry name" value="RNaseH_domain"/>
</dbReference>
<feature type="domain" description="RNase H type-1" evidence="2">
    <location>
        <begin position="8"/>
        <end position="139"/>
    </location>
</feature>
<dbReference type="EMBL" id="MELI01000089">
    <property type="protein sequence ID" value="OFW32672.1"/>
    <property type="molecule type" value="Genomic_DNA"/>
</dbReference>
<evidence type="ECO:0000313" key="3">
    <source>
        <dbReference type="EMBL" id="OFW32672.1"/>
    </source>
</evidence>
<dbReference type="PANTHER" id="PTHR46387">
    <property type="entry name" value="POLYNUCLEOTIDYL TRANSFERASE, RIBONUCLEASE H-LIKE SUPERFAMILY PROTEIN"/>
    <property type="match status" value="1"/>
</dbReference>
<dbReference type="Proteomes" id="UP000178086">
    <property type="component" value="Unassembled WGS sequence"/>
</dbReference>
<reference evidence="3 4" key="1">
    <citation type="journal article" date="2016" name="Nat. Commun.">
        <title>Thousands of microbial genomes shed light on interconnected biogeochemical processes in an aquifer system.</title>
        <authorList>
            <person name="Anantharaman K."/>
            <person name="Brown C.T."/>
            <person name="Hug L.A."/>
            <person name="Sharon I."/>
            <person name="Castelle C.J."/>
            <person name="Probst A.J."/>
            <person name="Thomas B.C."/>
            <person name="Singh A."/>
            <person name="Wilkins M.J."/>
            <person name="Karaoz U."/>
            <person name="Brodie E.L."/>
            <person name="Williams K.H."/>
            <person name="Hubbard S.S."/>
            <person name="Banfield J.F."/>
        </authorList>
    </citation>
    <scope>NUCLEOTIDE SEQUENCE [LARGE SCALE GENOMIC DNA]</scope>
</reference>
<gene>
    <name evidence="3" type="ORF">A2074_03430</name>
</gene>
<dbReference type="InterPro" id="IPR012337">
    <property type="entry name" value="RNaseH-like_sf"/>
</dbReference>
<dbReference type="PROSITE" id="PS50879">
    <property type="entry name" value="RNASE_H_1"/>
    <property type="match status" value="1"/>
</dbReference>
<dbReference type="GO" id="GO:0004523">
    <property type="term" value="F:RNA-DNA hybrid ribonuclease activity"/>
    <property type="evidence" value="ECO:0007669"/>
    <property type="project" value="InterPro"/>
</dbReference>
<protein>
    <recommendedName>
        <fullName evidence="2">RNase H type-1 domain-containing protein</fullName>
    </recommendedName>
</protein>
<dbReference type="Pfam" id="PF13456">
    <property type="entry name" value="RVT_3"/>
    <property type="match status" value="1"/>
</dbReference>
<accession>A0A1F2UI44</accession>
<dbReference type="SUPFAM" id="SSF53098">
    <property type="entry name" value="Ribonuclease H-like"/>
    <property type="match status" value="1"/>
</dbReference>
<dbReference type="PANTHER" id="PTHR46387:SF2">
    <property type="entry name" value="RIBONUCLEASE HI"/>
    <property type="match status" value="1"/>
</dbReference>
<evidence type="ECO:0000259" key="2">
    <source>
        <dbReference type="PROSITE" id="PS50879"/>
    </source>
</evidence>
<name>A0A1F2UI44_9ACTN</name>